<feature type="compositionally biased region" description="Basic residues" evidence="1">
    <location>
        <begin position="73"/>
        <end position="86"/>
    </location>
</feature>
<reference evidence="2 3" key="1">
    <citation type="submission" date="2024-03" db="EMBL/GenBank/DDBJ databases">
        <title>A high-quality draft genome sequence of Diaporthe vaccinii, a causative agent of upright dieback and viscid rot disease in cranberry plants.</title>
        <authorList>
            <person name="Sarrasin M."/>
            <person name="Lang B.F."/>
            <person name="Burger G."/>
        </authorList>
    </citation>
    <scope>NUCLEOTIDE SEQUENCE [LARGE SCALE GENOMIC DNA]</scope>
    <source>
        <strain evidence="2 3">IS7</strain>
    </source>
</reference>
<evidence type="ECO:0000313" key="3">
    <source>
        <dbReference type="Proteomes" id="UP001600888"/>
    </source>
</evidence>
<comment type="caution">
    <text evidence="2">The sequence shown here is derived from an EMBL/GenBank/DDBJ whole genome shotgun (WGS) entry which is preliminary data.</text>
</comment>
<dbReference type="Proteomes" id="UP001600888">
    <property type="component" value="Unassembled WGS sequence"/>
</dbReference>
<name>A0ABR4F8G6_9PEZI</name>
<protein>
    <submittedName>
        <fullName evidence="2">Uncharacterized protein</fullName>
    </submittedName>
</protein>
<accession>A0ABR4F8G6</accession>
<gene>
    <name evidence="2" type="ORF">FJTKL_14872</name>
</gene>
<evidence type="ECO:0000256" key="1">
    <source>
        <dbReference type="SAM" id="MobiDB-lite"/>
    </source>
</evidence>
<proteinExistence type="predicted"/>
<feature type="region of interest" description="Disordered" evidence="1">
    <location>
        <begin position="55"/>
        <end position="108"/>
    </location>
</feature>
<keyword evidence="3" id="KW-1185">Reference proteome</keyword>
<organism evidence="2 3">
    <name type="scientific">Diaporthe vaccinii</name>
    <dbReference type="NCBI Taxonomy" id="105482"/>
    <lineage>
        <taxon>Eukaryota</taxon>
        <taxon>Fungi</taxon>
        <taxon>Dikarya</taxon>
        <taxon>Ascomycota</taxon>
        <taxon>Pezizomycotina</taxon>
        <taxon>Sordariomycetes</taxon>
        <taxon>Sordariomycetidae</taxon>
        <taxon>Diaporthales</taxon>
        <taxon>Diaporthaceae</taxon>
        <taxon>Diaporthe</taxon>
        <taxon>Diaporthe eres species complex</taxon>
    </lineage>
</organism>
<evidence type="ECO:0000313" key="2">
    <source>
        <dbReference type="EMBL" id="KAL2290970.1"/>
    </source>
</evidence>
<feature type="compositionally biased region" description="Polar residues" evidence="1">
    <location>
        <begin position="55"/>
        <end position="64"/>
    </location>
</feature>
<sequence>MYPQIVSRIIQGGFALSSQSGQGQVTFTFVELLLATRLFNFLELGAPLYYFNDNAGQQKTPMSNSHHESLFFRLRRKNPARRRKARMQQASQRGRQGTRPEKQNKQLA</sequence>
<dbReference type="EMBL" id="JBAWTH010000008">
    <property type="protein sequence ID" value="KAL2290970.1"/>
    <property type="molecule type" value="Genomic_DNA"/>
</dbReference>
<feature type="compositionally biased region" description="Basic and acidic residues" evidence="1">
    <location>
        <begin position="98"/>
        <end position="108"/>
    </location>
</feature>